<feature type="compositionally biased region" description="Polar residues" evidence="1">
    <location>
        <begin position="25"/>
        <end position="39"/>
    </location>
</feature>
<proteinExistence type="predicted"/>
<protein>
    <submittedName>
        <fullName evidence="3">TBC1 domain family member 5 homolog A-like</fullName>
    </submittedName>
</protein>
<evidence type="ECO:0000313" key="2">
    <source>
        <dbReference type="Proteomes" id="UP001652582"/>
    </source>
</evidence>
<feature type="compositionally biased region" description="Basic residues" evidence="1">
    <location>
        <begin position="1"/>
        <end position="11"/>
    </location>
</feature>
<gene>
    <name evidence="3" type="primary">LOC112055715</name>
</gene>
<feature type="compositionally biased region" description="Basic and acidic residues" evidence="1">
    <location>
        <begin position="231"/>
        <end position="240"/>
    </location>
</feature>
<keyword evidence="2" id="KW-1185">Reference proteome</keyword>
<dbReference type="GeneID" id="112055715"/>
<feature type="region of interest" description="Disordered" evidence="1">
    <location>
        <begin position="1"/>
        <end position="89"/>
    </location>
</feature>
<evidence type="ECO:0000256" key="1">
    <source>
        <dbReference type="SAM" id="MobiDB-lite"/>
    </source>
</evidence>
<name>A0ABM3LGG2_BICAN</name>
<feature type="region of interest" description="Disordered" evidence="1">
    <location>
        <begin position="231"/>
        <end position="314"/>
    </location>
</feature>
<feature type="compositionally biased region" description="Basic and acidic residues" evidence="1">
    <location>
        <begin position="284"/>
        <end position="295"/>
    </location>
</feature>
<feature type="region of interest" description="Disordered" evidence="1">
    <location>
        <begin position="125"/>
        <end position="160"/>
    </location>
</feature>
<sequence length="387" mass="44874">MFKILNKHRYHTERSDEVSRENEGYNINNREYNSGNQDGNDNRNGEELKYHEAYQENNDNNYFSDGYRSGDRYQDSSYSQYGPESSENRYRQRFESVGEIYDSKEYRNGNGHQISDFSRDIDGYIDRERSSGDSITSDDAIYRNNRHDRDDNNTDDIETGNVEGYQYEVKNYDSEGNRKSKVYHGSVDEKNDGYRFAAGDTGIYERYKGSVKSRDGEENRDSKEFLWDSDGYRLGERDNNNYEGNQDSDIKYNGNRNGYSKAYLNGNGHNSNEYGFGEGEDIDRDGKESRGRGGYEGDDQYNGGGFRSREGYQRNNFNYDNNDHRGHGIYLSLGRNGIRHETDKMIHCVGCTIHNNIGNGLYNRNEVHLARYKKSIPAIRPPPIRQG</sequence>
<dbReference type="Proteomes" id="UP001652582">
    <property type="component" value="Chromosome 6"/>
</dbReference>
<organism evidence="2 3">
    <name type="scientific">Bicyclus anynana</name>
    <name type="common">Squinting bush brown butterfly</name>
    <dbReference type="NCBI Taxonomy" id="110368"/>
    <lineage>
        <taxon>Eukaryota</taxon>
        <taxon>Metazoa</taxon>
        <taxon>Ecdysozoa</taxon>
        <taxon>Arthropoda</taxon>
        <taxon>Hexapoda</taxon>
        <taxon>Insecta</taxon>
        <taxon>Pterygota</taxon>
        <taxon>Neoptera</taxon>
        <taxon>Endopterygota</taxon>
        <taxon>Lepidoptera</taxon>
        <taxon>Glossata</taxon>
        <taxon>Ditrysia</taxon>
        <taxon>Papilionoidea</taxon>
        <taxon>Nymphalidae</taxon>
        <taxon>Satyrinae</taxon>
        <taxon>Satyrini</taxon>
        <taxon>Mycalesina</taxon>
        <taxon>Bicyclus</taxon>
    </lineage>
</organism>
<accession>A0ABM3LGG2</accession>
<dbReference type="RefSeq" id="XP_052738165.1">
    <property type="nucleotide sequence ID" value="XM_052882205.1"/>
</dbReference>
<evidence type="ECO:0000313" key="3">
    <source>
        <dbReference type="RefSeq" id="XP_052738165.1"/>
    </source>
</evidence>
<feature type="compositionally biased region" description="Polar residues" evidence="1">
    <location>
        <begin position="75"/>
        <end position="85"/>
    </location>
</feature>
<reference evidence="3" key="1">
    <citation type="submission" date="2025-08" db="UniProtKB">
        <authorList>
            <consortium name="RefSeq"/>
        </authorList>
    </citation>
    <scope>IDENTIFICATION</scope>
</reference>
<feature type="compositionally biased region" description="Basic and acidic residues" evidence="1">
    <location>
        <begin position="40"/>
        <end position="54"/>
    </location>
</feature>
<feature type="compositionally biased region" description="Basic and acidic residues" evidence="1">
    <location>
        <begin position="12"/>
        <end position="23"/>
    </location>
</feature>